<dbReference type="STRING" id="1128970.SAMN04487935_0830"/>
<name>A0A1G8T5E2_9FLAO</name>
<organism evidence="1 2">
    <name type="scientific">Flavobacterium noncentrifugens</name>
    <dbReference type="NCBI Taxonomy" id="1128970"/>
    <lineage>
        <taxon>Bacteria</taxon>
        <taxon>Pseudomonadati</taxon>
        <taxon>Bacteroidota</taxon>
        <taxon>Flavobacteriia</taxon>
        <taxon>Flavobacteriales</taxon>
        <taxon>Flavobacteriaceae</taxon>
        <taxon>Flavobacterium</taxon>
    </lineage>
</organism>
<keyword evidence="2" id="KW-1185">Reference proteome</keyword>
<proteinExistence type="predicted"/>
<protein>
    <submittedName>
        <fullName evidence="1">Uncharacterized protein</fullName>
    </submittedName>
</protein>
<sequence>MPLTARLRDEENERINNVLKKLIGLDYVPETGTDSIDQILAQIGLTFEMLSNLSPQDLVLHLKKFNFDWENAEQFADFLISVSDRSNENSIHWKQCAIAVYNYIQSESKVFSFGISTKIAAAKK</sequence>
<dbReference type="EMBL" id="FNEZ01000001">
    <property type="protein sequence ID" value="SDJ36627.1"/>
    <property type="molecule type" value="Genomic_DNA"/>
</dbReference>
<evidence type="ECO:0000313" key="1">
    <source>
        <dbReference type="EMBL" id="SDJ36627.1"/>
    </source>
</evidence>
<dbReference type="AlphaFoldDB" id="A0A1G8T5E2"/>
<accession>A0A1G8T5E2</accession>
<dbReference type="OrthoDB" id="1435645at2"/>
<dbReference type="Proteomes" id="UP000199580">
    <property type="component" value="Unassembled WGS sequence"/>
</dbReference>
<evidence type="ECO:0000313" key="2">
    <source>
        <dbReference type="Proteomes" id="UP000199580"/>
    </source>
</evidence>
<reference evidence="1 2" key="1">
    <citation type="submission" date="2016-10" db="EMBL/GenBank/DDBJ databases">
        <authorList>
            <person name="de Groot N.N."/>
        </authorList>
    </citation>
    <scope>NUCLEOTIDE SEQUENCE [LARGE SCALE GENOMIC DNA]</scope>
    <source>
        <strain evidence="1 2">CGMCC 1.10076</strain>
    </source>
</reference>
<dbReference type="RefSeq" id="WP_091392052.1">
    <property type="nucleotide sequence ID" value="NZ_BKAI01000002.1"/>
</dbReference>
<gene>
    <name evidence="1" type="ORF">SAMN04487935_0830</name>
</gene>